<feature type="region of interest" description="Disordered" evidence="1">
    <location>
        <begin position="62"/>
        <end position="86"/>
    </location>
</feature>
<keyword evidence="4" id="KW-1185">Reference proteome</keyword>
<comment type="caution">
    <text evidence="3">The sequence shown here is derived from an EMBL/GenBank/DDBJ whole genome shotgun (WGS) entry which is preliminary data.</text>
</comment>
<dbReference type="EMBL" id="JBHUCO010000021">
    <property type="protein sequence ID" value="MFD1519833.1"/>
    <property type="molecule type" value="Genomic_DNA"/>
</dbReference>
<sequence length="86" mass="8915">MRLPAPLANAIVVLVSLVSAGNFLASAFLPDYRSDSTLNFVFMTIVGGALALRGGDNRGVGGLLGRIVKPPPPPDEPGEPPPPERP</sequence>
<name>A0ABW4EW39_9PSEU</name>
<feature type="transmembrane region" description="Helical" evidence="2">
    <location>
        <begin position="7"/>
        <end position="30"/>
    </location>
</feature>
<proteinExistence type="predicted"/>
<keyword evidence="2" id="KW-0472">Membrane</keyword>
<gene>
    <name evidence="3" type="ORF">ACFSJD_20220</name>
</gene>
<evidence type="ECO:0000313" key="3">
    <source>
        <dbReference type="EMBL" id="MFD1519833.1"/>
    </source>
</evidence>
<keyword evidence="2" id="KW-1133">Transmembrane helix</keyword>
<evidence type="ECO:0000313" key="4">
    <source>
        <dbReference type="Proteomes" id="UP001597114"/>
    </source>
</evidence>
<evidence type="ECO:0000256" key="2">
    <source>
        <dbReference type="SAM" id="Phobius"/>
    </source>
</evidence>
<dbReference type="RefSeq" id="WP_344723476.1">
    <property type="nucleotide sequence ID" value="NZ_BAAAUS010000020.1"/>
</dbReference>
<protein>
    <recommendedName>
        <fullName evidence="5">Holin</fullName>
    </recommendedName>
</protein>
<accession>A0ABW4EW39</accession>
<keyword evidence="2" id="KW-0812">Transmembrane</keyword>
<feature type="compositionally biased region" description="Pro residues" evidence="1">
    <location>
        <begin position="69"/>
        <end position="86"/>
    </location>
</feature>
<organism evidence="3 4">
    <name type="scientific">Pseudonocardia yunnanensis</name>
    <dbReference type="NCBI Taxonomy" id="58107"/>
    <lineage>
        <taxon>Bacteria</taxon>
        <taxon>Bacillati</taxon>
        <taxon>Actinomycetota</taxon>
        <taxon>Actinomycetes</taxon>
        <taxon>Pseudonocardiales</taxon>
        <taxon>Pseudonocardiaceae</taxon>
        <taxon>Pseudonocardia</taxon>
    </lineage>
</organism>
<evidence type="ECO:0000256" key="1">
    <source>
        <dbReference type="SAM" id="MobiDB-lite"/>
    </source>
</evidence>
<dbReference type="Proteomes" id="UP001597114">
    <property type="component" value="Unassembled WGS sequence"/>
</dbReference>
<reference evidence="4" key="1">
    <citation type="journal article" date="2019" name="Int. J. Syst. Evol. Microbiol.">
        <title>The Global Catalogue of Microorganisms (GCM) 10K type strain sequencing project: providing services to taxonomists for standard genome sequencing and annotation.</title>
        <authorList>
            <consortium name="The Broad Institute Genomics Platform"/>
            <consortium name="The Broad Institute Genome Sequencing Center for Infectious Disease"/>
            <person name="Wu L."/>
            <person name="Ma J."/>
        </authorList>
    </citation>
    <scope>NUCLEOTIDE SEQUENCE [LARGE SCALE GENOMIC DNA]</scope>
    <source>
        <strain evidence="4">CCM 7043</strain>
    </source>
</reference>
<evidence type="ECO:0008006" key="5">
    <source>
        <dbReference type="Google" id="ProtNLM"/>
    </source>
</evidence>